<feature type="domain" description="Alpha-D-phosphohexomutase alpha/beta/alpha" evidence="7">
    <location>
        <begin position="26"/>
        <end position="81"/>
    </location>
</feature>
<dbReference type="Pfam" id="PF02878">
    <property type="entry name" value="PGM_PMM_I"/>
    <property type="match status" value="1"/>
</dbReference>
<dbReference type="PANTHER" id="PTHR45955">
    <property type="entry name" value="PHOSPHOACETYLGLUCOSAMINE MUTASE"/>
    <property type="match status" value="1"/>
</dbReference>
<sequence>MLRPIWVDIIFNPVNDDGKTKSREEKSESTPRVLVGYDTRDSSPQLADEVREGVEAMHGLCLCFSLITTPQLHFAVCHMNLTIDAEPALPDLRQIYVQRFASCFSRGMKDLVRKKQSVVVSPMLVNVDCANGVGSIVLDQFRHELAQQGCPFELHLYNTQTKQLDWLNNNCGADFVQTYCKAPQLYDHESGANPLDPGSRWATIDGDADRILYFYVPDKSRNTGDESQIILLDGDRIACLFAMFIKRLLPTDRKLTIGVIQTAYANAASSIYLEQKVGVPMVCVSTGMKYLHRAAQKFDFGIAFEASGHGTVSYSPAALERIESLGPDHPLSVFAGLTNTTFGDGITGILMVEYALAHLGWSMSDWANLYKECASRRLRVAVAKPYLIQTVDSERRVSHPSSLQDAIDKVVDSVRQATGRPNASRAFVRPAGTENTVRVYAESTTQPLADWLATKVAILTHQLVRGVGDPPMDPGPMPLP</sequence>
<evidence type="ECO:0000313" key="9">
    <source>
        <dbReference type="EMBL" id="VDP88618.1"/>
    </source>
</evidence>
<comment type="cofactor">
    <cofactor evidence="1">
        <name>Mg(2+)</name>
        <dbReference type="ChEBI" id="CHEBI:18420"/>
    </cofactor>
</comment>
<dbReference type="Pfam" id="PF00408">
    <property type="entry name" value="PGM_PMM_IV"/>
    <property type="match status" value="1"/>
</dbReference>
<evidence type="ECO:0000313" key="11">
    <source>
        <dbReference type="WBParaSite" id="ECPE_0001156401-mRNA-1"/>
    </source>
</evidence>
<dbReference type="GO" id="GO:0005975">
    <property type="term" value="P:carbohydrate metabolic process"/>
    <property type="evidence" value="ECO:0007669"/>
    <property type="project" value="InterPro"/>
</dbReference>
<dbReference type="Pfam" id="PF21404">
    <property type="entry name" value="AMG1_III"/>
    <property type="match status" value="1"/>
</dbReference>
<evidence type="ECO:0000256" key="2">
    <source>
        <dbReference type="ARBA" id="ARBA00010231"/>
    </source>
</evidence>
<organism evidence="11">
    <name type="scientific">Echinostoma caproni</name>
    <dbReference type="NCBI Taxonomy" id="27848"/>
    <lineage>
        <taxon>Eukaryota</taxon>
        <taxon>Metazoa</taxon>
        <taxon>Spiralia</taxon>
        <taxon>Lophotrochozoa</taxon>
        <taxon>Platyhelminthes</taxon>
        <taxon>Trematoda</taxon>
        <taxon>Digenea</taxon>
        <taxon>Plagiorchiida</taxon>
        <taxon>Echinostomata</taxon>
        <taxon>Echinostomatoidea</taxon>
        <taxon>Echinostomatidae</taxon>
        <taxon>Echinostoma</taxon>
    </lineage>
</organism>
<keyword evidence="5" id="KW-0413">Isomerase</keyword>
<dbReference type="AlphaFoldDB" id="A0A183AX44"/>
<gene>
    <name evidence="9" type="ORF">ECPE_LOCUS11528</name>
</gene>
<evidence type="ECO:0000256" key="4">
    <source>
        <dbReference type="ARBA" id="ARBA00022842"/>
    </source>
</evidence>
<dbReference type="Proteomes" id="UP000272942">
    <property type="component" value="Unassembled WGS sequence"/>
</dbReference>
<evidence type="ECO:0000259" key="8">
    <source>
        <dbReference type="Pfam" id="PF21404"/>
    </source>
</evidence>
<dbReference type="GO" id="GO:0046872">
    <property type="term" value="F:metal ion binding"/>
    <property type="evidence" value="ECO:0007669"/>
    <property type="project" value="UniProtKB-KW"/>
</dbReference>
<keyword evidence="3" id="KW-0479">Metal-binding</keyword>
<dbReference type="EMBL" id="UZAN01051005">
    <property type="protein sequence ID" value="VDP88618.1"/>
    <property type="molecule type" value="Genomic_DNA"/>
</dbReference>
<dbReference type="InterPro" id="IPR005843">
    <property type="entry name" value="A-D-PHexomutase_C"/>
</dbReference>
<proteinExistence type="inferred from homology"/>
<dbReference type="InterPro" id="IPR016055">
    <property type="entry name" value="A-D-PHexomutase_a/b/a-I/II/III"/>
</dbReference>
<dbReference type="SUPFAM" id="SSF55957">
    <property type="entry name" value="Phosphoglucomutase, C-terminal domain"/>
    <property type="match status" value="1"/>
</dbReference>
<dbReference type="InterPro" id="IPR036900">
    <property type="entry name" value="A-D-PHexomutase_C_sf"/>
</dbReference>
<evidence type="ECO:0000256" key="5">
    <source>
        <dbReference type="ARBA" id="ARBA00023235"/>
    </source>
</evidence>
<feature type="domain" description="Phosphoacetylglucosamine mutase AMG1" evidence="8">
    <location>
        <begin position="233"/>
        <end position="361"/>
    </location>
</feature>
<evidence type="ECO:0000256" key="3">
    <source>
        <dbReference type="ARBA" id="ARBA00022723"/>
    </source>
</evidence>
<accession>A0A183AX44</accession>
<feature type="domain" description="Alpha-D-phosphohexomutase C-terminal" evidence="6">
    <location>
        <begin position="425"/>
        <end position="457"/>
    </location>
</feature>
<keyword evidence="10" id="KW-1185">Reference proteome</keyword>
<comment type="similarity">
    <text evidence="2">Belongs to the phosphohexose mutase family.</text>
</comment>
<evidence type="ECO:0000256" key="1">
    <source>
        <dbReference type="ARBA" id="ARBA00001946"/>
    </source>
</evidence>
<dbReference type="GO" id="GO:0006048">
    <property type="term" value="P:UDP-N-acetylglucosamine biosynthetic process"/>
    <property type="evidence" value="ECO:0007669"/>
    <property type="project" value="TreeGrafter"/>
</dbReference>
<dbReference type="WBParaSite" id="ECPE_0001156401-mRNA-1">
    <property type="protein sequence ID" value="ECPE_0001156401-mRNA-1"/>
    <property type="gene ID" value="ECPE_0001156401"/>
</dbReference>
<dbReference type="SUPFAM" id="SSF53738">
    <property type="entry name" value="Phosphoglucomutase, first 3 domains"/>
    <property type="match status" value="3"/>
</dbReference>
<reference evidence="11" key="1">
    <citation type="submission" date="2016-06" db="UniProtKB">
        <authorList>
            <consortium name="WormBaseParasite"/>
        </authorList>
    </citation>
    <scope>IDENTIFICATION</scope>
</reference>
<dbReference type="Gene3D" id="3.30.310.50">
    <property type="entry name" value="Alpha-D-phosphohexomutase, C-terminal domain"/>
    <property type="match status" value="1"/>
</dbReference>
<dbReference type="GO" id="GO:0004610">
    <property type="term" value="F:phosphoacetylglucosamine mutase activity"/>
    <property type="evidence" value="ECO:0007669"/>
    <property type="project" value="TreeGrafter"/>
</dbReference>
<evidence type="ECO:0000313" key="10">
    <source>
        <dbReference type="Proteomes" id="UP000272942"/>
    </source>
</evidence>
<dbReference type="InterPro" id="IPR049022">
    <property type="entry name" value="AMG1_III"/>
</dbReference>
<protein>
    <submittedName>
        <fullName evidence="11">Phosphoacetylglucosamine mutase</fullName>
    </submittedName>
</protein>
<evidence type="ECO:0000259" key="7">
    <source>
        <dbReference type="Pfam" id="PF02878"/>
    </source>
</evidence>
<dbReference type="InterPro" id="IPR005844">
    <property type="entry name" value="A-D-PHexomutase_a/b/a-I"/>
</dbReference>
<evidence type="ECO:0000259" key="6">
    <source>
        <dbReference type="Pfam" id="PF00408"/>
    </source>
</evidence>
<dbReference type="Gene3D" id="3.40.120.10">
    <property type="entry name" value="Alpha-D-Glucose-1,6-Bisphosphate, subunit A, domain 3"/>
    <property type="match status" value="3"/>
</dbReference>
<dbReference type="PANTHER" id="PTHR45955:SF1">
    <property type="entry name" value="PHOSPHOACETYLGLUCOSAMINE MUTASE"/>
    <property type="match status" value="1"/>
</dbReference>
<reference evidence="9 10" key="2">
    <citation type="submission" date="2018-11" db="EMBL/GenBank/DDBJ databases">
        <authorList>
            <consortium name="Pathogen Informatics"/>
        </authorList>
    </citation>
    <scope>NUCLEOTIDE SEQUENCE [LARGE SCALE GENOMIC DNA]</scope>
    <source>
        <strain evidence="9 10">Egypt</strain>
    </source>
</reference>
<name>A0A183AX44_9TREM</name>
<keyword evidence="4" id="KW-0460">Magnesium</keyword>
<dbReference type="OrthoDB" id="1928at2759"/>